<dbReference type="GO" id="GO:0008270">
    <property type="term" value="F:zinc ion binding"/>
    <property type="evidence" value="ECO:0007669"/>
    <property type="project" value="UniProtKB-KW"/>
</dbReference>
<evidence type="ECO:0000256" key="6">
    <source>
        <dbReference type="ARBA" id="ARBA00022723"/>
    </source>
</evidence>
<dbReference type="EC" id="2.3.2.27" evidence="3"/>
<reference evidence="13 14" key="1">
    <citation type="submission" date="2018-10" db="EMBL/GenBank/DDBJ databases">
        <title>A high-quality apple genome assembly.</title>
        <authorList>
            <person name="Hu J."/>
        </authorList>
    </citation>
    <scope>NUCLEOTIDE SEQUENCE [LARGE SCALE GENOMIC DNA]</scope>
    <source>
        <strain evidence="14">cv. HFTH1</strain>
        <tissue evidence="13">Young leaf</tissue>
    </source>
</reference>
<evidence type="ECO:0000256" key="7">
    <source>
        <dbReference type="ARBA" id="ARBA00022771"/>
    </source>
</evidence>
<dbReference type="Pfam" id="PF12483">
    <property type="entry name" value="GIDE"/>
    <property type="match status" value="1"/>
</dbReference>
<dbReference type="PANTHER" id="PTHR47355">
    <property type="entry name" value="E3 UBIQUITIN-PROTEIN LIGASE SPL2"/>
    <property type="match status" value="1"/>
</dbReference>
<organism evidence="13 14">
    <name type="scientific">Malus domestica</name>
    <name type="common">Apple</name>
    <name type="synonym">Pyrus malus</name>
    <dbReference type="NCBI Taxonomy" id="3750"/>
    <lineage>
        <taxon>Eukaryota</taxon>
        <taxon>Viridiplantae</taxon>
        <taxon>Streptophyta</taxon>
        <taxon>Embryophyta</taxon>
        <taxon>Tracheophyta</taxon>
        <taxon>Spermatophyta</taxon>
        <taxon>Magnoliopsida</taxon>
        <taxon>eudicotyledons</taxon>
        <taxon>Gunneridae</taxon>
        <taxon>Pentapetalae</taxon>
        <taxon>rosids</taxon>
        <taxon>fabids</taxon>
        <taxon>Rosales</taxon>
        <taxon>Rosaceae</taxon>
        <taxon>Amygdaloideae</taxon>
        <taxon>Maleae</taxon>
        <taxon>Malus</taxon>
    </lineage>
</organism>
<dbReference type="STRING" id="3750.A0A498IU97"/>
<evidence type="ECO:0000256" key="1">
    <source>
        <dbReference type="ARBA" id="ARBA00000900"/>
    </source>
</evidence>
<evidence type="ECO:0000313" key="13">
    <source>
        <dbReference type="EMBL" id="RXH85707.1"/>
    </source>
</evidence>
<dbReference type="InterPro" id="IPR022170">
    <property type="entry name" value="MUL1-like"/>
</dbReference>
<keyword evidence="9" id="KW-0862">Zinc</keyword>
<comment type="subcellular location">
    <subcellularLocation>
        <location evidence="2">Membrane</location>
        <topology evidence="2">Multi-pass membrane protein</topology>
    </subcellularLocation>
</comment>
<evidence type="ECO:0000259" key="12">
    <source>
        <dbReference type="Pfam" id="PF12483"/>
    </source>
</evidence>
<dbReference type="EMBL" id="RDQH01000336">
    <property type="protein sequence ID" value="RXH85707.1"/>
    <property type="molecule type" value="Genomic_DNA"/>
</dbReference>
<keyword evidence="7" id="KW-0863">Zinc-finger</keyword>
<accession>A0A498IU97</accession>
<keyword evidence="5" id="KW-0812">Transmembrane</keyword>
<evidence type="ECO:0000256" key="3">
    <source>
        <dbReference type="ARBA" id="ARBA00012483"/>
    </source>
</evidence>
<evidence type="ECO:0000256" key="10">
    <source>
        <dbReference type="ARBA" id="ARBA00022989"/>
    </source>
</evidence>
<proteinExistence type="predicted"/>
<feature type="domain" description="E3 Ubiquitin ligase MUL1-like" evidence="12">
    <location>
        <begin position="50"/>
        <end position="159"/>
    </location>
</feature>
<evidence type="ECO:0000256" key="11">
    <source>
        <dbReference type="ARBA" id="ARBA00023136"/>
    </source>
</evidence>
<gene>
    <name evidence="13" type="ORF">DVH24_009528</name>
</gene>
<dbReference type="GO" id="GO:0016020">
    <property type="term" value="C:membrane"/>
    <property type="evidence" value="ECO:0007669"/>
    <property type="project" value="UniProtKB-SubCell"/>
</dbReference>
<dbReference type="PANTHER" id="PTHR47355:SF1">
    <property type="entry name" value="E3 UBIQUITIN-PROTEIN LIGASE SPL2"/>
    <property type="match status" value="1"/>
</dbReference>
<sequence>MTRRPLLPTPGKEKTRILGLRGDEWKDLFVVRPDLEYYSIAFLRSLTEPQSVSIRRVGNLVPFVLVDSGGGKPSSDSVVVNVDGSTHPLPLTTVYQHLYPVIASPYSSLLALFGNQYPGGVLDQDKILPLRKEITAVGLCSLKNGVPEIESCKDLSYFL</sequence>
<keyword evidence="6" id="KW-0479">Metal-binding</keyword>
<evidence type="ECO:0000256" key="4">
    <source>
        <dbReference type="ARBA" id="ARBA00022679"/>
    </source>
</evidence>
<evidence type="ECO:0000313" key="14">
    <source>
        <dbReference type="Proteomes" id="UP000290289"/>
    </source>
</evidence>
<keyword evidence="10" id="KW-1133">Transmembrane helix</keyword>
<comment type="catalytic activity">
    <reaction evidence="1">
        <text>S-ubiquitinyl-[E2 ubiquitin-conjugating enzyme]-L-cysteine + [acceptor protein]-L-lysine = [E2 ubiquitin-conjugating enzyme]-L-cysteine + N(6)-ubiquitinyl-[acceptor protein]-L-lysine.</text>
        <dbReference type="EC" id="2.3.2.27"/>
    </reaction>
</comment>
<protein>
    <recommendedName>
        <fullName evidence="3">RING-type E3 ubiquitin transferase</fullName>
        <ecNumber evidence="3">2.3.2.27</ecNumber>
    </recommendedName>
</protein>
<keyword evidence="11" id="KW-0472">Membrane</keyword>
<name>A0A498IU97_MALDO</name>
<comment type="caution">
    <text evidence="13">The sequence shown here is derived from an EMBL/GenBank/DDBJ whole genome shotgun (WGS) entry which is preliminary data.</text>
</comment>
<keyword evidence="4" id="KW-0808">Transferase</keyword>
<evidence type="ECO:0000256" key="9">
    <source>
        <dbReference type="ARBA" id="ARBA00022833"/>
    </source>
</evidence>
<dbReference type="InterPro" id="IPR044247">
    <property type="entry name" value="SPL2-like"/>
</dbReference>
<evidence type="ECO:0000256" key="2">
    <source>
        <dbReference type="ARBA" id="ARBA00004141"/>
    </source>
</evidence>
<dbReference type="Proteomes" id="UP000290289">
    <property type="component" value="Chromosome 10"/>
</dbReference>
<dbReference type="GO" id="GO:0061630">
    <property type="term" value="F:ubiquitin protein ligase activity"/>
    <property type="evidence" value="ECO:0007669"/>
    <property type="project" value="UniProtKB-EC"/>
</dbReference>
<keyword evidence="14" id="KW-1185">Reference proteome</keyword>
<dbReference type="GO" id="GO:0016567">
    <property type="term" value="P:protein ubiquitination"/>
    <property type="evidence" value="ECO:0007669"/>
    <property type="project" value="InterPro"/>
</dbReference>
<evidence type="ECO:0000256" key="5">
    <source>
        <dbReference type="ARBA" id="ARBA00022692"/>
    </source>
</evidence>
<keyword evidence="8" id="KW-0833">Ubl conjugation pathway</keyword>
<dbReference type="AlphaFoldDB" id="A0A498IU97"/>
<evidence type="ECO:0000256" key="8">
    <source>
        <dbReference type="ARBA" id="ARBA00022786"/>
    </source>
</evidence>